<sequence>MDTKQAAEESRSVAPNKNCDRSIMKSLRKLLAEINVFAKSYKKSVQMLRSVEDDTVDEIKMYTRYKTLITRSNRTKNFACILSEIQRNQSKTSATALLIFCTLSSQTRPRPSLCEGSAFAALRTENIWTAAIFVLQKLSTTSTDFRTVAYQPGNEKTAAQKSAKRGTTLTAFFAEISTSLIRNELGRTSKGSRTPENTPTSKCQSVSPLARQEESGKLEKGAEKGPSEGSMGSIQEILKDMLHFFCFYDNGIPTVHDTFVKAAKAQGLPSIKRRSTLRHFESPPKGVLCLLSKVSGGAGKTYTYNVILHMLTAMNKNVQCTAWTGVASTLLPKGRTSASLFKLNIGNDSKTRNHSRESNDAKKLK</sequence>
<keyword evidence="1" id="KW-0378">Hydrolase</keyword>
<reference evidence="5" key="1">
    <citation type="submission" date="2010-08" db="EMBL/GenBank/DDBJ databases">
        <authorList>
            <consortium name="Caenorhabditis japonica Sequencing Consortium"/>
            <person name="Wilson R.K."/>
        </authorList>
    </citation>
    <scope>NUCLEOTIDE SEQUENCE [LARGE SCALE GENOMIC DNA]</scope>
    <source>
        <strain evidence="5">DF5081</strain>
    </source>
</reference>
<evidence type="ECO:0000256" key="2">
    <source>
        <dbReference type="SAM" id="MobiDB-lite"/>
    </source>
</evidence>
<dbReference type="EnsemblMetazoa" id="CJA11553.1">
    <property type="protein sequence ID" value="CJA11553.1"/>
    <property type="gene ID" value="WBGene00130757"/>
</dbReference>
<dbReference type="Gene3D" id="3.40.50.300">
    <property type="entry name" value="P-loop containing nucleotide triphosphate hydrolases"/>
    <property type="match status" value="1"/>
</dbReference>
<feature type="region of interest" description="Disordered" evidence="2">
    <location>
        <begin position="184"/>
        <end position="231"/>
    </location>
</feature>
<keyword evidence="1" id="KW-0347">Helicase</keyword>
<protein>
    <recommendedName>
        <fullName evidence="1">ATP-dependent DNA helicase</fullName>
        <ecNumber evidence="1">5.6.2.3</ecNumber>
    </recommendedName>
</protein>
<keyword evidence="1" id="KW-0067">ATP-binding</keyword>
<evidence type="ECO:0000259" key="3">
    <source>
        <dbReference type="Pfam" id="PF05970"/>
    </source>
</evidence>
<keyword evidence="5" id="KW-1185">Reference proteome</keyword>
<dbReference type="GO" id="GO:0000723">
    <property type="term" value="P:telomere maintenance"/>
    <property type="evidence" value="ECO:0007669"/>
    <property type="project" value="InterPro"/>
</dbReference>
<name>A0A8R1DTC2_CAEJA</name>
<dbReference type="GO" id="GO:0006310">
    <property type="term" value="P:DNA recombination"/>
    <property type="evidence" value="ECO:0007669"/>
    <property type="project" value="UniProtKB-KW"/>
</dbReference>
<keyword evidence="1" id="KW-0227">DNA damage</keyword>
<evidence type="ECO:0000313" key="4">
    <source>
        <dbReference type="EnsemblMetazoa" id="CJA11553.1"/>
    </source>
</evidence>
<reference evidence="4" key="2">
    <citation type="submission" date="2022-06" db="UniProtKB">
        <authorList>
            <consortium name="EnsemblMetazoa"/>
        </authorList>
    </citation>
    <scope>IDENTIFICATION</scope>
    <source>
        <strain evidence="4">DF5081</strain>
    </source>
</reference>
<evidence type="ECO:0000256" key="1">
    <source>
        <dbReference type="RuleBase" id="RU363044"/>
    </source>
</evidence>
<dbReference type="InterPro" id="IPR010285">
    <property type="entry name" value="DNA_helicase_pif1-like_DEAD"/>
</dbReference>
<dbReference type="GO" id="GO:0043139">
    <property type="term" value="F:5'-3' DNA helicase activity"/>
    <property type="evidence" value="ECO:0007669"/>
    <property type="project" value="UniProtKB-EC"/>
</dbReference>
<dbReference type="GO" id="GO:0005524">
    <property type="term" value="F:ATP binding"/>
    <property type="evidence" value="ECO:0007669"/>
    <property type="project" value="UniProtKB-KW"/>
</dbReference>
<dbReference type="GO" id="GO:0006281">
    <property type="term" value="P:DNA repair"/>
    <property type="evidence" value="ECO:0007669"/>
    <property type="project" value="UniProtKB-KW"/>
</dbReference>
<dbReference type="GO" id="GO:0016787">
    <property type="term" value="F:hydrolase activity"/>
    <property type="evidence" value="ECO:0007669"/>
    <property type="project" value="UniProtKB-KW"/>
</dbReference>
<organism evidence="4 5">
    <name type="scientific">Caenorhabditis japonica</name>
    <dbReference type="NCBI Taxonomy" id="281687"/>
    <lineage>
        <taxon>Eukaryota</taxon>
        <taxon>Metazoa</taxon>
        <taxon>Ecdysozoa</taxon>
        <taxon>Nematoda</taxon>
        <taxon>Chromadorea</taxon>
        <taxon>Rhabditida</taxon>
        <taxon>Rhabditina</taxon>
        <taxon>Rhabditomorpha</taxon>
        <taxon>Rhabditoidea</taxon>
        <taxon>Rhabditidae</taxon>
        <taxon>Peloderinae</taxon>
        <taxon>Caenorhabditis</taxon>
    </lineage>
</organism>
<feature type="compositionally biased region" description="Basic and acidic residues" evidence="2">
    <location>
        <begin position="211"/>
        <end position="226"/>
    </location>
</feature>
<dbReference type="AlphaFoldDB" id="A0A8R1DTC2"/>
<dbReference type="Proteomes" id="UP000005237">
    <property type="component" value="Unassembled WGS sequence"/>
</dbReference>
<feature type="domain" description="DNA helicase Pif1-like DEAD-box helicase" evidence="3">
    <location>
        <begin position="295"/>
        <end position="352"/>
    </location>
</feature>
<proteinExistence type="inferred from homology"/>
<comment type="similarity">
    <text evidence="1">Belongs to the helicase family.</text>
</comment>
<evidence type="ECO:0000313" key="5">
    <source>
        <dbReference type="Proteomes" id="UP000005237"/>
    </source>
</evidence>
<keyword evidence="1" id="KW-0233">DNA recombination</keyword>
<accession>A0A8R1DTC2</accession>
<keyword evidence="1" id="KW-0234">DNA repair</keyword>
<dbReference type="Pfam" id="PF05970">
    <property type="entry name" value="PIF1"/>
    <property type="match status" value="1"/>
</dbReference>
<keyword evidence="1" id="KW-0547">Nucleotide-binding</keyword>
<dbReference type="InterPro" id="IPR027417">
    <property type="entry name" value="P-loop_NTPase"/>
</dbReference>
<dbReference type="PANTHER" id="PTHR10492">
    <property type="match status" value="1"/>
</dbReference>
<comment type="catalytic activity">
    <reaction evidence="1">
        <text>ATP + H2O = ADP + phosphate + H(+)</text>
        <dbReference type="Rhea" id="RHEA:13065"/>
        <dbReference type="ChEBI" id="CHEBI:15377"/>
        <dbReference type="ChEBI" id="CHEBI:15378"/>
        <dbReference type="ChEBI" id="CHEBI:30616"/>
        <dbReference type="ChEBI" id="CHEBI:43474"/>
        <dbReference type="ChEBI" id="CHEBI:456216"/>
        <dbReference type="EC" id="5.6.2.3"/>
    </reaction>
</comment>
<comment type="cofactor">
    <cofactor evidence="1">
        <name>Mg(2+)</name>
        <dbReference type="ChEBI" id="CHEBI:18420"/>
    </cofactor>
</comment>
<feature type="compositionally biased region" description="Polar residues" evidence="2">
    <location>
        <begin position="189"/>
        <end position="207"/>
    </location>
</feature>
<dbReference type="EC" id="5.6.2.3" evidence="1"/>